<evidence type="ECO:0000256" key="17">
    <source>
        <dbReference type="ARBA" id="ARBA00048611"/>
    </source>
</evidence>
<evidence type="ECO:0000256" key="9">
    <source>
        <dbReference type="ARBA" id="ARBA00047325"/>
    </source>
</evidence>
<evidence type="ECO:0000256" key="10">
    <source>
        <dbReference type="ARBA" id="ARBA00047672"/>
    </source>
</evidence>
<comment type="catalytic activity">
    <reaction evidence="19">
        <text>resolvin D2 + NAD(+) = 16-oxoresolvin D2 + NADH + H(+)</text>
        <dbReference type="Rhea" id="RHEA:53588"/>
        <dbReference type="ChEBI" id="CHEBI:15378"/>
        <dbReference type="ChEBI" id="CHEBI:57540"/>
        <dbReference type="ChEBI" id="CHEBI:57945"/>
        <dbReference type="ChEBI" id="CHEBI:133367"/>
        <dbReference type="ChEBI" id="CHEBI:137498"/>
    </reaction>
    <physiologicalReaction direction="left-to-right" evidence="19">
        <dbReference type="Rhea" id="RHEA:53589"/>
    </physiologicalReaction>
</comment>
<dbReference type="InterPro" id="IPR002347">
    <property type="entry name" value="SDR_fam"/>
</dbReference>
<dbReference type="OrthoDB" id="417891at2759"/>
<evidence type="ECO:0000256" key="3">
    <source>
        <dbReference type="ARBA" id="ARBA00038968"/>
    </source>
</evidence>
<evidence type="ECO:0000256" key="19">
    <source>
        <dbReference type="ARBA" id="ARBA00048921"/>
    </source>
</evidence>
<name>A0A1S3K7K8_LINAN</name>
<dbReference type="FunCoup" id="A0A1S3K7K8">
    <property type="interactions" value="161"/>
</dbReference>
<evidence type="ECO:0000256" key="6">
    <source>
        <dbReference type="ARBA" id="ARBA00041812"/>
    </source>
</evidence>
<dbReference type="RefSeq" id="XP_013418615.1">
    <property type="nucleotide sequence ID" value="XM_013563161.1"/>
</dbReference>
<evidence type="ECO:0000256" key="21">
    <source>
        <dbReference type="ARBA" id="ARBA00049188"/>
    </source>
</evidence>
<evidence type="ECO:0000256" key="4">
    <source>
        <dbReference type="ARBA" id="ARBA00039060"/>
    </source>
</evidence>
<dbReference type="GO" id="GO:0005737">
    <property type="term" value="C:cytoplasm"/>
    <property type="evidence" value="ECO:0007669"/>
    <property type="project" value="TreeGrafter"/>
</dbReference>
<dbReference type="InParanoid" id="A0A1S3K7K8"/>
<dbReference type="PRINTS" id="PR00081">
    <property type="entry name" value="GDHRDH"/>
</dbReference>
<dbReference type="GO" id="GO:0016404">
    <property type="term" value="F:15-hydroxyprostaglandin dehydrogenase (NAD+) activity"/>
    <property type="evidence" value="ECO:0007669"/>
    <property type="project" value="UniProtKB-EC"/>
</dbReference>
<comment type="catalytic activity">
    <reaction evidence="18">
        <text>prostaglandin E2 + NAD(+) = 15-oxoprostaglandin E2 + NADH + H(+)</text>
        <dbReference type="Rhea" id="RHEA:11876"/>
        <dbReference type="ChEBI" id="CHEBI:15378"/>
        <dbReference type="ChEBI" id="CHEBI:57400"/>
        <dbReference type="ChEBI" id="CHEBI:57540"/>
        <dbReference type="ChEBI" id="CHEBI:57945"/>
        <dbReference type="ChEBI" id="CHEBI:606564"/>
        <dbReference type="EC" id="1.1.1.141"/>
    </reaction>
    <physiologicalReaction direction="left-to-right" evidence="18">
        <dbReference type="Rhea" id="RHEA:11877"/>
    </physiologicalReaction>
</comment>
<evidence type="ECO:0000256" key="5">
    <source>
        <dbReference type="ARBA" id="ARBA00040276"/>
    </source>
</evidence>
<dbReference type="InterPro" id="IPR036291">
    <property type="entry name" value="NAD(P)-bd_dom_sf"/>
</dbReference>
<dbReference type="GeneID" id="106179502"/>
<comment type="catalytic activity">
    <reaction evidence="20">
        <text>(15S)-hydroxy-(5Z,8Z,11Z,13E)-eicosatetraenoate + NAD(+) = 15-oxo-(5Z,8Z,11Z,13E)-eicosatetraenoate + NADH + H(+)</text>
        <dbReference type="Rhea" id="RHEA:23260"/>
        <dbReference type="ChEBI" id="CHEBI:15378"/>
        <dbReference type="ChEBI" id="CHEBI:57409"/>
        <dbReference type="ChEBI" id="CHEBI:57410"/>
        <dbReference type="ChEBI" id="CHEBI:57540"/>
        <dbReference type="ChEBI" id="CHEBI:57945"/>
        <dbReference type="EC" id="1.1.1.232"/>
    </reaction>
    <physiologicalReaction direction="left-to-right" evidence="20">
        <dbReference type="Rhea" id="RHEA:23261"/>
    </physiologicalReaction>
</comment>
<evidence type="ECO:0000256" key="18">
    <source>
        <dbReference type="ARBA" id="ARBA00048739"/>
    </source>
</evidence>
<comment type="catalytic activity">
    <reaction evidence="17">
        <text>prostaglandin A1 + NAD(+) = 15-oxo-prostaglandin A1 + NADH + H(+)</text>
        <dbReference type="Rhea" id="RHEA:41263"/>
        <dbReference type="ChEBI" id="CHEBI:15378"/>
        <dbReference type="ChEBI" id="CHEBI:57398"/>
        <dbReference type="ChEBI" id="CHEBI:57540"/>
        <dbReference type="ChEBI" id="CHEBI:57945"/>
        <dbReference type="ChEBI" id="CHEBI:85072"/>
    </reaction>
    <physiologicalReaction direction="left-to-right" evidence="17">
        <dbReference type="Rhea" id="RHEA:41264"/>
    </physiologicalReaction>
</comment>
<evidence type="ECO:0000313" key="24">
    <source>
        <dbReference type="RefSeq" id="XP_013418615.1"/>
    </source>
</evidence>
<protein>
    <recommendedName>
        <fullName evidence="5">15-hydroxyprostaglandin dehydrogenase [NAD(+)]</fullName>
        <ecNumber evidence="3">1.1.1.141</ecNumber>
        <ecNumber evidence="4">1.1.1.232</ecNumber>
    </recommendedName>
    <alternativeName>
        <fullName evidence="7">Eicosanoid/docosanoid dehydrogenase [NAD(+)]</fullName>
    </alternativeName>
    <alternativeName>
        <fullName evidence="6">Prostaglandin dehydrogenase 1</fullName>
    </alternativeName>
</protein>
<keyword evidence="2" id="KW-0560">Oxidoreductase</keyword>
<evidence type="ECO:0000256" key="13">
    <source>
        <dbReference type="ARBA" id="ARBA00048144"/>
    </source>
</evidence>
<keyword evidence="23" id="KW-1185">Reference proteome</keyword>
<dbReference type="PRINTS" id="PR00080">
    <property type="entry name" value="SDRFAMILY"/>
</dbReference>
<dbReference type="Gene3D" id="3.40.50.720">
    <property type="entry name" value="NAD(P)-binding Rossmann-like Domain"/>
    <property type="match status" value="1"/>
</dbReference>
<dbReference type="STRING" id="7574.A0A1S3K7K8"/>
<dbReference type="Proteomes" id="UP000085678">
    <property type="component" value="Unplaced"/>
</dbReference>
<comment type="similarity">
    <text evidence="1 22">Belongs to the short-chain dehydrogenases/reductases (SDR) family.</text>
</comment>
<dbReference type="PROSITE" id="PS00061">
    <property type="entry name" value="ADH_SHORT"/>
    <property type="match status" value="1"/>
</dbReference>
<comment type="catalytic activity">
    <reaction evidence="14">
        <text>resolvin D1 + NAD(+) = 17-oxoresolvin D1 + NADH + H(+)</text>
        <dbReference type="Rhea" id="RHEA:50128"/>
        <dbReference type="ChEBI" id="CHEBI:15378"/>
        <dbReference type="ChEBI" id="CHEBI:57540"/>
        <dbReference type="ChEBI" id="CHEBI:57945"/>
        <dbReference type="ChEBI" id="CHEBI:132079"/>
        <dbReference type="ChEBI" id="CHEBI:132081"/>
    </reaction>
    <physiologicalReaction direction="left-to-right" evidence="14">
        <dbReference type="Rhea" id="RHEA:50129"/>
    </physiologicalReaction>
</comment>
<accession>A0A1S3K7K8</accession>
<comment type="catalytic activity">
    <reaction evidence="12">
        <text>15-oxo-(5S,6R)-dihydroxy-(7E,9E,11Z)-eicosatrienoate + NADH + H(+) = (5S,6R,15S)-trihydroxy-(7E,9E,11Z)-eicosatrienoate + NAD(+)</text>
        <dbReference type="Rhea" id="RHEA:41596"/>
        <dbReference type="ChEBI" id="CHEBI:15378"/>
        <dbReference type="ChEBI" id="CHEBI:57540"/>
        <dbReference type="ChEBI" id="CHEBI:57945"/>
        <dbReference type="ChEBI" id="CHEBI:78325"/>
        <dbReference type="ChEBI" id="CHEBI:78329"/>
    </reaction>
    <physiologicalReaction direction="left-to-right" evidence="12">
        <dbReference type="Rhea" id="RHEA:41597"/>
    </physiologicalReaction>
</comment>
<dbReference type="InterPro" id="IPR020904">
    <property type="entry name" value="Sc_DH/Rdtase_CS"/>
</dbReference>
<evidence type="ECO:0000256" key="1">
    <source>
        <dbReference type="ARBA" id="ARBA00006484"/>
    </source>
</evidence>
<dbReference type="GO" id="GO:0047034">
    <property type="term" value="F:15-hydroxyicosatetraenoate dehydrogenase activity"/>
    <property type="evidence" value="ECO:0007669"/>
    <property type="project" value="UniProtKB-EC"/>
</dbReference>
<dbReference type="PANTHER" id="PTHR44229">
    <property type="entry name" value="15-HYDROXYPROSTAGLANDIN DEHYDROGENASE [NAD(+)]"/>
    <property type="match status" value="1"/>
</dbReference>
<evidence type="ECO:0000256" key="11">
    <source>
        <dbReference type="ARBA" id="ARBA00048008"/>
    </source>
</evidence>
<sequence length="247" mass="26504">MGKIQQVTIADIDETNGSVALNKLATQHGEENVTFIKCDVTKDAKIRDALMRTKSKFGRLDVIMNNAGIMNEKDFELLININLTAVIRGTTLGLKHLRKDQGGNGGVILNTASVSGLKPSFCNPVYGASKHGVVGYTRSLASSLSPSMATHGVRVNCLCPDFTDTPMVRSLESADSVSKRGIHHAEKLSDYVCKNIDGMLKASVVAESAIKLLADDSKNGAAMIVTGRGVAFIDPPEHPFFTDKTLE</sequence>
<organism evidence="23 24">
    <name type="scientific">Lingula anatina</name>
    <name type="common">Brachiopod</name>
    <name type="synonym">Lingula unguis</name>
    <dbReference type="NCBI Taxonomy" id="7574"/>
    <lineage>
        <taxon>Eukaryota</taxon>
        <taxon>Metazoa</taxon>
        <taxon>Spiralia</taxon>
        <taxon>Lophotrochozoa</taxon>
        <taxon>Brachiopoda</taxon>
        <taxon>Linguliformea</taxon>
        <taxon>Lingulata</taxon>
        <taxon>Lingulida</taxon>
        <taxon>Linguloidea</taxon>
        <taxon>Lingulidae</taxon>
        <taxon>Lingula</taxon>
    </lineage>
</organism>
<evidence type="ECO:0000256" key="7">
    <source>
        <dbReference type="ARBA" id="ARBA00042026"/>
    </source>
</evidence>
<dbReference type="PANTHER" id="PTHR44229:SF4">
    <property type="entry name" value="15-HYDROXYPROSTAGLANDIN DEHYDROGENASE [NAD(+)]"/>
    <property type="match status" value="1"/>
</dbReference>
<evidence type="ECO:0000256" key="15">
    <source>
        <dbReference type="ARBA" id="ARBA00048393"/>
    </source>
</evidence>
<comment type="function">
    <text evidence="8">Catalyzes the NAD-dependent dehydrogenation (oxidation) of a broad array of hydroxylated polyunsaturated fatty acids (mainly eicosanoids and docosanoids, including prostaglandins, lipoxins and resolvins), yielding their corresponding keto (oxo) metabolites. Decreases the levels of the pro-proliferative prostaglandins such as prostaglandin E2 (whose activity is increased in cancer because of an increase in the expression of cyclooxygenase 2) and generates oxo-fatty acid products that can profoundly influence cell function by abrogating pro-inflammatory cytokine expression. Converts resolvins E1, D1 and D2 to their oxo products, which represents a mode of resolvin inactivation. Resolvin E1 plays important roles during the resolution phase of acute inflammation, while resolvins D1 and D2 have a unique role in obesity-induced adipose inflammation.</text>
</comment>
<evidence type="ECO:0000256" key="14">
    <source>
        <dbReference type="ARBA" id="ARBA00048170"/>
    </source>
</evidence>
<comment type="catalytic activity">
    <reaction evidence="15">
        <text>resolvin D2 + NAD(+) = 7-oxoresolvin D2 + NADH + H(+)</text>
        <dbReference type="Rhea" id="RHEA:53584"/>
        <dbReference type="ChEBI" id="CHEBI:15378"/>
        <dbReference type="ChEBI" id="CHEBI:57540"/>
        <dbReference type="ChEBI" id="CHEBI:57945"/>
        <dbReference type="ChEBI" id="CHEBI:133367"/>
        <dbReference type="ChEBI" id="CHEBI:137497"/>
    </reaction>
    <physiologicalReaction direction="left-to-right" evidence="15">
        <dbReference type="Rhea" id="RHEA:53585"/>
    </physiologicalReaction>
</comment>
<comment type="catalytic activity">
    <reaction evidence="16">
        <text>lipoxin A4 + NAD(+) = 15-oxo-(5S,6R)-dihydroxy-(7E,9E,11Z,13E)-eicosatetraenoate + NADH + H(+)</text>
        <dbReference type="Rhea" id="RHEA:41572"/>
        <dbReference type="ChEBI" id="CHEBI:15378"/>
        <dbReference type="ChEBI" id="CHEBI:57540"/>
        <dbReference type="ChEBI" id="CHEBI:57945"/>
        <dbReference type="ChEBI" id="CHEBI:67026"/>
        <dbReference type="ChEBI" id="CHEBI:78311"/>
    </reaction>
    <physiologicalReaction direction="left-to-right" evidence="16">
        <dbReference type="Rhea" id="RHEA:41573"/>
    </physiologicalReaction>
</comment>
<dbReference type="SUPFAM" id="SSF51735">
    <property type="entry name" value="NAD(P)-binding Rossmann-fold domains"/>
    <property type="match status" value="1"/>
</dbReference>
<proteinExistence type="inferred from homology"/>
<dbReference type="Pfam" id="PF00106">
    <property type="entry name" value="adh_short"/>
    <property type="match status" value="1"/>
</dbReference>
<dbReference type="EC" id="1.1.1.141" evidence="3"/>
<reference evidence="24" key="1">
    <citation type="submission" date="2025-08" db="UniProtKB">
        <authorList>
            <consortium name="RefSeq"/>
        </authorList>
    </citation>
    <scope>IDENTIFICATION</scope>
    <source>
        <tissue evidence="24">Gonads</tissue>
    </source>
</reference>
<dbReference type="EC" id="1.1.1.232" evidence="4"/>
<evidence type="ECO:0000256" key="2">
    <source>
        <dbReference type="ARBA" id="ARBA00023002"/>
    </source>
</evidence>
<dbReference type="KEGG" id="lak:106179502"/>
<evidence type="ECO:0000256" key="8">
    <source>
        <dbReference type="ARBA" id="ARBA00045705"/>
    </source>
</evidence>
<comment type="catalytic activity">
    <reaction evidence="9">
        <text>prostaglandin E1 + NAD(+) = 15-oxoprostaglandin E1 + NADH + H(+)</text>
        <dbReference type="Rhea" id="RHEA:16477"/>
        <dbReference type="ChEBI" id="CHEBI:15378"/>
        <dbReference type="ChEBI" id="CHEBI:57397"/>
        <dbReference type="ChEBI" id="CHEBI:57401"/>
        <dbReference type="ChEBI" id="CHEBI:57540"/>
        <dbReference type="ChEBI" id="CHEBI:57945"/>
    </reaction>
    <physiologicalReaction direction="left-to-right" evidence="9">
        <dbReference type="Rhea" id="RHEA:16478"/>
    </physiologicalReaction>
</comment>
<comment type="catalytic activity">
    <reaction evidence="13">
        <text>(11R)-hydroxy-(5Z,8Z,12E,14Z)-eicosatetraenoate + NAD(+) = 11-oxo-(5Z,8Z,12E,14Z)-eicosatetraenoate + NADH + H(+)</text>
        <dbReference type="Rhea" id="RHEA:48640"/>
        <dbReference type="ChEBI" id="CHEBI:15378"/>
        <dbReference type="ChEBI" id="CHEBI:57540"/>
        <dbReference type="ChEBI" id="CHEBI:57945"/>
        <dbReference type="ChEBI" id="CHEBI:78836"/>
        <dbReference type="ChEBI" id="CHEBI:90697"/>
    </reaction>
    <physiologicalReaction direction="left-to-right" evidence="13">
        <dbReference type="Rhea" id="RHEA:48641"/>
    </physiologicalReaction>
</comment>
<evidence type="ECO:0000256" key="20">
    <source>
        <dbReference type="ARBA" id="ARBA00049151"/>
    </source>
</evidence>
<gene>
    <name evidence="24" type="primary">LOC106179502</name>
</gene>
<comment type="catalytic activity">
    <reaction evidence="10">
        <text>resolvin D1 + NAD(+) = 8-oxoresolvin D1 + NADH + H(+)</text>
        <dbReference type="Rhea" id="RHEA:50124"/>
        <dbReference type="ChEBI" id="CHEBI:15378"/>
        <dbReference type="ChEBI" id="CHEBI:57540"/>
        <dbReference type="ChEBI" id="CHEBI:57945"/>
        <dbReference type="ChEBI" id="CHEBI:132079"/>
        <dbReference type="ChEBI" id="CHEBI:132080"/>
    </reaction>
    <physiologicalReaction direction="left-to-right" evidence="10">
        <dbReference type="Rhea" id="RHEA:50125"/>
    </physiologicalReaction>
</comment>
<comment type="catalytic activity">
    <reaction evidence="11">
        <text>14-hydroxy-(4Z,7Z,10Z,12E,16Z,19Z)-docosahexaenoate + NAD(+) = 14-oxo-(4Z,7Z,10Z,12E,16Z,19Z)-docosahexaenoate + NADH + H(+)</text>
        <dbReference type="Rhea" id="RHEA:48952"/>
        <dbReference type="ChEBI" id="CHEBI:15378"/>
        <dbReference type="ChEBI" id="CHEBI:57540"/>
        <dbReference type="ChEBI" id="CHEBI:57945"/>
        <dbReference type="ChEBI" id="CHEBI:90866"/>
        <dbReference type="ChEBI" id="CHEBI:90867"/>
    </reaction>
    <physiologicalReaction direction="left-to-right" evidence="11">
        <dbReference type="Rhea" id="RHEA:48953"/>
    </physiologicalReaction>
</comment>
<evidence type="ECO:0000256" key="16">
    <source>
        <dbReference type="ARBA" id="ARBA00048535"/>
    </source>
</evidence>
<evidence type="ECO:0000313" key="23">
    <source>
        <dbReference type="Proteomes" id="UP000085678"/>
    </source>
</evidence>
<dbReference type="AlphaFoldDB" id="A0A1S3K7K8"/>
<comment type="catalytic activity">
    <reaction evidence="21">
        <text>resolvin E1 + NAD(+) = 18-oxo-resolvin E1 + NADH + H(+)</text>
        <dbReference type="Rhea" id="RHEA:49244"/>
        <dbReference type="ChEBI" id="CHEBI:15378"/>
        <dbReference type="ChEBI" id="CHEBI:57540"/>
        <dbReference type="ChEBI" id="CHEBI:57945"/>
        <dbReference type="ChEBI" id="CHEBI:91000"/>
        <dbReference type="ChEBI" id="CHEBI:91001"/>
    </reaction>
    <physiologicalReaction direction="left-to-right" evidence="21">
        <dbReference type="Rhea" id="RHEA:49245"/>
    </physiologicalReaction>
</comment>
<evidence type="ECO:0000256" key="22">
    <source>
        <dbReference type="RuleBase" id="RU000363"/>
    </source>
</evidence>
<evidence type="ECO:0000256" key="12">
    <source>
        <dbReference type="ARBA" id="ARBA00048140"/>
    </source>
</evidence>